<proteinExistence type="predicted"/>
<gene>
    <name evidence="1" type="ORF">Nepgr_022626</name>
</gene>
<dbReference type="AlphaFoldDB" id="A0AAD3T145"/>
<evidence type="ECO:0000313" key="2">
    <source>
        <dbReference type="Proteomes" id="UP001279734"/>
    </source>
</evidence>
<sequence>MEQKMGDNVFWRFGWKFSLKVKAERSRYLMIKQCICKRRNVLPLQALLSSSVKLPSSRTTGAILSRRIKLDLPGPCLFSTRRRFLHRPGHTNLYSLCLSKHVKCRLSCCLQTTSIS</sequence>
<keyword evidence="2" id="KW-1185">Reference proteome</keyword>
<protein>
    <submittedName>
        <fullName evidence="1">Uncharacterized protein</fullName>
    </submittedName>
</protein>
<reference evidence="1" key="1">
    <citation type="submission" date="2023-05" db="EMBL/GenBank/DDBJ databases">
        <title>Nepenthes gracilis genome sequencing.</title>
        <authorList>
            <person name="Fukushima K."/>
        </authorList>
    </citation>
    <scope>NUCLEOTIDE SEQUENCE</scope>
    <source>
        <strain evidence="1">SING2019-196</strain>
    </source>
</reference>
<evidence type="ECO:0000313" key="1">
    <source>
        <dbReference type="EMBL" id="GMH20784.1"/>
    </source>
</evidence>
<dbReference type="EMBL" id="BSYO01000022">
    <property type="protein sequence ID" value="GMH20784.1"/>
    <property type="molecule type" value="Genomic_DNA"/>
</dbReference>
<dbReference type="Proteomes" id="UP001279734">
    <property type="component" value="Unassembled WGS sequence"/>
</dbReference>
<name>A0AAD3T145_NEPGR</name>
<accession>A0AAD3T145</accession>
<organism evidence="1 2">
    <name type="scientific">Nepenthes gracilis</name>
    <name type="common">Slender pitcher plant</name>
    <dbReference type="NCBI Taxonomy" id="150966"/>
    <lineage>
        <taxon>Eukaryota</taxon>
        <taxon>Viridiplantae</taxon>
        <taxon>Streptophyta</taxon>
        <taxon>Embryophyta</taxon>
        <taxon>Tracheophyta</taxon>
        <taxon>Spermatophyta</taxon>
        <taxon>Magnoliopsida</taxon>
        <taxon>eudicotyledons</taxon>
        <taxon>Gunneridae</taxon>
        <taxon>Pentapetalae</taxon>
        <taxon>Caryophyllales</taxon>
        <taxon>Nepenthaceae</taxon>
        <taxon>Nepenthes</taxon>
    </lineage>
</organism>
<comment type="caution">
    <text evidence="1">The sequence shown here is derived from an EMBL/GenBank/DDBJ whole genome shotgun (WGS) entry which is preliminary data.</text>
</comment>